<evidence type="ECO:0000313" key="5">
    <source>
        <dbReference type="Proteomes" id="UP000192907"/>
    </source>
</evidence>
<keyword evidence="2" id="KW-0732">Signal</keyword>
<evidence type="ECO:0000259" key="3">
    <source>
        <dbReference type="Pfam" id="PF09375"/>
    </source>
</evidence>
<gene>
    <name evidence="4" type="ORF">SAMN06296036_12023</name>
</gene>
<dbReference type="OrthoDB" id="9764688at2"/>
<dbReference type="Proteomes" id="UP000192907">
    <property type="component" value="Unassembled WGS sequence"/>
</dbReference>
<evidence type="ECO:0000313" key="4">
    <source>
        <dbReference type="EMBL" id="SMF59604.1"/>
    </source>
</evidence>
<dbReference type="PROSITE" id="PS51257">
    <property type="entry name" value="PROKAR_LIPOPROTEIN"/>
    <property type="match status" value="1"/>
</dbReference>
<dbReference type="Gene3D" id="1.20.1420.20">
    <property type="entry name" value="M75 peptidase, HXXE motif"/>
    <property type="match status" value="1"/>
</dbReference>
<proteinExistence type="predicted"/>
<feature type="domain" description="Imelysin-like" evidence="3">
    <location>
        <begin position="42"/>
        <end position="375"/>
    </location>
</feature>
<dbReference type="CDD" id="cd14657">
    <property type="entry name" value="Imelysin_IrpA-like"/>
    <property type="match status" value="1"/>
</dbReference>
<dbReference type="EMBL" id="FWZT01000020">
    <property type="protein sequence ID" value="SMF59604.1"/>
    <property type="molecule type" value="Genomic_DNA"/>
</dbReference>
<reference evidence="5" key="1">
    <citation type="submission" date="2017-04" db="EMBL/GenBank/DDBJ databases">
        <authorList>
            <person name="Varghese N."/>
            <person name="Submissions S."/>
        </authorList>
    </citation>
    <scope>NUCLEOTIDE SEQUENCE [LARGE SCALE GENOMIC DNA]</scope>
    <source>
        <strain evidence="5">RKEM611</strain>
    </source>
</reference>
<sequence length="394" mass="42122">MKYRLMSALLLSSTLLGSCTDDDEPIQPTSEAAVQNYAAIVYANYTDALETATALKSAVDSFVEAPSEAGLEEAKQAWLASRDPYGQSEAYRFYDGPIDDSDGPEGQLNAWPLDEVYLDYVDGDEDAGIINSTLEISKASIAGYNEGGQGDILSSGSGFDAEKAIATGYHAIEFLLWGQDLSATGPGTRPYTDYTTRANADRRGTYLKLTAELLVEDLTTLVADWAPEDASNYRNASFLAQDTSESLKAMFTSIGILAKGELGGERIDVALANKSQEDEHSCFSDNTNADIYNNALGVQNVYLGQYGSLTGTGLSALVAEVDPDLDEEIKTLLDEAVTLAKTLPLTFDQIIVDESSDGYAQANNLVIKLQEVAEKLVSAATAVGLGTISVELPE</sequence>
<comment type="subcellular location">
    <subcellularLocation>
        <location evidence="1">Cell envelope</location>
    </subcellularLocation>
</comment>
<evidence type="ECO:0000256" key="2">
    <source>
        <dbReference type="ARBA" id="ARBA00022729"/>
    </source>
</evidence>
<protein>
    <submittedName>
        <fullName evidence="4">Putative iron-regulated protein</fullName>
    </submittedName>
</protein>
<dbReference type="STRING" id="1513793.SAMN06296036_12023"/>
<dbReference type="InterPro" id="IPR038352">
    <property type="entry name" value="Imelysin_sf"/>
</dbReference>
<organism evidence="4 5">
    <name type="scientific">Pseudobacteriovorax antillogorgiicola</name>
    <dbReference type="NCBI Taxonomy" id="1513793"/>
    <lineage>
        <taxon>Bacteria</taxon>
        <taxon>Pseudomonadati</taxon>
        <taxon>Bdellovibrionota</taxon>
        <taxon>Oligoflexia</taxon>
        <taxon>Oligoflexales</taxon>
        <taxon>Pseudobacteriovoracaceae</taxon>
        <taxon>Pseudobacteriovorax</taxon>
    </lineage>
</organism>
<dbReference type="InterPro" id="IPR018976">
    <property type="entry name" value="Imelysin-like"/>
</dbReference>
<dbReference type="GO" id="GO:0030313">
    <property type="term" value="C:cell envelope"/>
    <property type="evidence" value="ECO:0007669"/>
    <property type="project" value="UniProtKB-SubCell"/>
</dbReference>
<dbReference type="Pfam" id="PF09375">
    <property type="entry name" value="Peptidase_M75"/>
    <property type="match status" value="1"/>
</dbReference>
<keyword evidence="5" id="KW-1185">Reference proteome</keyword>
<name>A0A1Y6CE94_9BACT</name>
<evidence type="ECO:0000256" key="1">
    <source>
        <dbReference type="ARBA" id="ARBA00004196"/>
    </source>
</evidence>
<dbReference type="RefSeq" id="WP_132322959.1">
    <property type="nucleotide sequence ID" value="NZ_FWZT01000020.1"/>
</dbReference>
<dbReference type="AlphaFoldDB" id="A0A1Y6CE94"/>
<accession>A0A1Y6CE94</accession>